<dbReference type="SMART" id="SM00559">
    <property type="entry name" value="Ku78"/>
    <property type="match status" value="1"/>
</dbReference>
<dbReference type="FunFam" id="2.40.290.10:FF:000004">
    <property type="entry name" value="Non-homologous end joining protein Ku"/>
    <property type="match status" value="1"/>
</dbReference>
<dbReference type="GO" id="GO:0003690">
    <property type="term" value="F:double-stranded DNA binding"/>
    <property type="evidence" value="ECO:0007669"/>
    <property type="project" value="UniProtKB-UniRule"/>
</dbReference>
<name>B2A482_NATTJ</name>
<evidence type="ECO:0000256" key="2">
    <source>
        <dbReference type="ARBA" id="ARBA00023172"/>
    </source>
</evidence>
<dbReference type="PIRSF" id="PIRSF006493">
    <property type="entry name" value="Prok_Ku"/>
    <property type="match status" value="1"/>
</dbReference>
<dbReference type="KEGG" id="nth:Nther_0137"/>
<dbReference type="Pfam" id="PF02735">
    <property type="entry name" value="Ku"/>
    <property type="match status" value="1"/>
</dbReference>
<comment type="function">
    <text evidence="3">With LigD forms a non-homologous end joining (NHEJ) DNA repair enzyme, which repairs dsDNA breaks with reduced fidelity. Binds linear dsDNA with 5'- and 3'- overhangs but not closed circular dsDNA nor ssDNA. Recruits and stimulates the ligase activity of LigD.</text>
</comment>
<dbReference type="InterPro" id="IPR009187">
    <property type="entry name" value="Prok_Ku"/>
</dbReference>
<sequence length="259" mass="30290">MRPLWKGAISFGLVNVPVKMYAATEKKNVKFRYLHRDCNAPVEYKRVCSNCKKEVPYEEIVKGYEYEPGKFVVLEDEDFEALPQEEARSINIVEFVNLSEIDPVYYDKTYYLTPQETGEKPYQLLKQVLKEKGKVAVCKVVIRSKSNLSCIRIYDEVLTLETMYFPDEVRNPKEELEIEEQPEVMSRELEMAGQLVDSLEGEFQPENYQDEYREHLMDLIKAKIHDEDVTIPERPKDERVVNLMEALEKSVDLVKEKSG</sequence>
<dbReference type="PANTHER" id="PTHR41251">
    <property type="entry name" value="NON-HOMOLOGOUS END JOINING PROTEIN KU"/>
    <property type="match status" value="1"/>
</dbReference>
<evidence type="ECO:0000256" key="1">
    <source>
        <dbReference type="ARBA" id="ARBA00023125"/>
    </source>
</evidence>
<dbReference type="STRING" id="457570.Nther_0137"/>
<evidence type="ECO:0000313" key="6">
    <source>
        <dbReference type="Proteomes" id="UP000001683"/>
    </source>
</evidence>
<dbReference type="Proteomes" id="UP000001683">
    <property type="component" value="Chromosome"/>
</dbReference>
<keyword evidence="6" id="KW-1185">Reference proteome</keyword>
<dbReference type="OrthoDB" id="9795084at2"/>
<dbReference type="HOGENOM" id="CLU_048975_1_0_9"/>
<evidence type="ECO:0000259" key="4">
    <source>
        <dbReference type="SMART" id="SM00559"/>
    </source>
</evidence>
<comment type="subunit">
    <text evidence="3">Homodimer. Interacts with LigD.</text>
</comment>
<evidence type="ECO:0000256" key="3">
    <source>
        <dbReference type="HAMAP-Rule" id="MF_01875"/>
    </source>
</evidence>
<dbReference type="FunCoup" id="B2A482">
    <property type="interactions" value="12"/>
</dbReference>
<accession>B2A482</accession>
<dbReference type="SUPFAM" id="SSF100939">
    <property type="entry name" value="SPOC domain-like"/>
    <property type="match status" value="1"/>
</dbReference>
<dbReference type="CDD" id="cd00789">
    <property type="entry name" value="KU_like"/>
    <property type="match status" value="1"/>
</dbReference>
<reference evidence="5 6" key="1">
    <citation type="submission" date="2008-04" db="EMBL/GenBank/DDBJ databases">
        <title>Complete sequence of chromosome of Natranaerobius thermophilus JW/NM-WN-LF.</title>
        <authorList>
            <consortium name="US DOE Joint Genome Institute"/>
            <person name="Copeland A."/>
            <person name="Lucas S."/>
            <person name="Lapidus A."/>
            <person name="Glavina del Rio T."/>
            <person name="Dalin E."/>
            <person name="Tice H."/>
            <person name="Bruce D."/>
            <person name="Goodwin L."/>
            <person name="Pitluck S."/>
            <person name="Chertkov O."/>
            <person name="Brettin T."/>
            <person name="Detter J.C."/>
            <person name="Han C."/>
            <person name="Kuske C.R."/>
            <person name="Schmutz J."/>
            <person name="Larimer F."/>
            <person name="Land M."/>
            <person name="Hauser L."/>
            <person name="Kyrpides N."/>
            <person name="Lykidis A."/>
            <person name="Mesbah N.M."/>
            <person name="Wiegel J."/>
        </authorList>
    </citation>
    <scope>NUCLEOTIDE SEQUENCE [LARGE SCALE GENOMIC DNA]</scope>
    <source>
        <strain evidence="6">ATCC BAA-1301 / DSM 18059 / JW/NM-WN-LF</strain>
    </source>
</reference>
<dbReference type="EMBL" id="CP001034">
    <property type="protein sequence ID" value="ACB83736.1"/>
    <property type="molecule type" value="Genomic_DNA"/>
</dbReference>
<dbReference type="GO" id="GO:0006310">
    <property type="term" value="P:DNA recombination"/>
    <property type="evidence" value="ECO:0007669"/>
    <property type="project" value="UniProtKB-KW"/>
</dbReference>
<dbReference type="HAMAP" id="MF_01875">
    <property type="entry name" value="Prokaryotic_Ku"/>
    <property type="match status" value="1"/>
</dbReference>
<dbReference type="InParanoid" id="B2A482"/>
<dbReference type="RefSeq" id="WP_012446627.1">
    <property type="nucleotide sequence ID" value="NC_010718.1"/>
</dbReference>
<keyword evidence="1 3" id="KW-0238">DNA-binding</keyword>
<dbReference type="Gene3D" id="2.40.290.10">
    <property type="match status" value="1"/>
</dbReference>
<keyword evidence="3" id="KW-0234">DNA repair</keyword>
<dbReference type="AlphaFoldDB" id="B2A482"/>
<dbReference type="InterPro" id="IPR016194">
    <property type="entry name" value="SPOC-like_C_dom_sf"/>
</dbReference>
<keyword evidence="2 3" id="KW-0233">DNA recombination</keyword>
<reference evidence="5 6" key="2">
    <citation type="journal article" date="2011" name="J. Bacteriol.">
        <title>Complete genome sequence of the anaerobic, halophilic alkalithermophile Natranaerobius thermophilus JW/NM-WN-LF.</title>
        <authorList>
            <person name="Zhao B."/>
            <person name="Mesbah N.M."/>
            <person name="Dalin E."/>
            <person name="Goodwin L."/>
            <person name="Nolan M."/>
            <person name="Pitluck S."/>
            <person name="Chertkov O."/>
            <person name="Brettin T.S."/>
            <person name="Han J."/>
            <person name="Larimer F.W."/>
            <person name="Land M.L."/>
            <person name="Hauser L."/>
            <person name="Kyrpides N."/>
            <person name="Wiegel J."/>
        </authorList>
    </citation>
    <scope>NUCLEOTIDE SEQUENCE [LARGE SCALE GENOMIC DNA]</scope>
    <source>
        <strain evidence="6">ATCC BAA-1301 / DSM 18059 / JW/NM-WN-LF</strain>
    </source>
</reference>
<dbReference type="PANTHER" id="PTHR41251:SF1">
    <property type="entry name" value="NON-HOMOLOGOUS END JOINING PROTEIN KU"/>
    <property type="match status" value="1"/>
</dbReference>
<organism evidence="5 6">
    <name type="scientific">Natranaerobius thermophilus (strain ATCC BAA-1301 / DSM 18059 / JW/NM-WN-LF)</name>
    <dbReference type="NCBI Taxonomy" id="457570"/>
    <lineage>
        <taxon>Bacteria</taxon>
        <taxon>Bacillati</taxon>
        <taxon>Bacillota</taxon>
        <taxon>Clostridia</taxon>
        <taxon>Natranaerobiales</taxon>
        <taxon>Natranaerobiaceae</taxon>
        <taxon>Natranaerobius</taxon>
    </lineage>
</organism>
<keyword evidence="3" id="KW-0227">DNA damage</keyword>
<dbReference type="eggNOG" id="COG1273">
    <property type="taxonomic scope" value="Bacteria"/>
</dbReference>
<dbReference type="InterPro" id="IPR006164">
    <property type="entry name" value="DNA_bd_Ku70/Ku80"/>
</dbReference>
<gene>
    <name evidence="3" type="primary">ku</name>
    <name evidence="5" type="ordered locus">Nther_0137</name>
</gene>
<dbReference type="GO" id="GO:0006303">
    <property type="term" value="P:double-strand break repair via nonhomologous end joining"/>
    <property type="evidence" value="ECO:0007669"/>
    <property type="project" value="UniProtKB-UniRule"/>
</dbReference>
<proteinExistence type="inferred from homology"/>
<protein>
    <recommendedName>
        <fullName evidence="3">Non-homologous end joining protein Ku</fullName>
    </recommendedName>
</protein>
<comment type="similarity">
    <text evidence="3">Belongs to the prokaryotic Ku family.</text>
</comment>
<dbReference type="NCBIfam" id="TIGR02772">
    <property type="entry name" value="Ku_bact"/>
    <property type="match status" value="1"/>
</dbReference>
<evidence type="ECO:0000313" key="5">
    <source>
        <dbReference type="EMBL" id="ACB83736.1"/>
    </source>
</evidence>
<feature type="domain" description="Ku" evidence="4">
    <location>
        <begin position="52"/>
        <end position="180"/>
    </location>
</feature>